<sequence>MEYPSKLSVFPIEIIEHIIDDLENDIDALTAVSETCHALLPLCRKRLFQSIDLSPRGPSSLKNLSRLLRYNPDIALYIRELKLHLNRSLDNWDPNGPNAYADNILTLSQVQFLQSLQIVGVDETTSYISYASWNALHPSLRKPILELIYSPTLTELNISRFMLPFATFRSCINLSILTIEEMADYKSVDGTVGFLEVPSHPIPQLHSFIVQGVDSHRYASALIHFRGSDGNPTIKFDRLKMLAVYCNYVQDVKVIEDIVKEAGEMERFVYKANTPEGCRGLAGWITVSAFSTLTTLKVVFNMMWFNEHHLQSLCNELDLFPRNNVLEVLDIEMDVPTDLSSPQEQPWGRLDHVLFRNFSRLRRVVVLIFQIGMRLPEIAQRQQFEEATRAQFTWLRENTPVEFDISTNSLKHYIKSLYHYG</sequence>
<keyword evidence="2" id="KW-1185">Reference proteome</keyword>
<dbReference type="RefSeq" id="XP_001874364.1">
    <property type="nucleotide sequence ID" value="XM_001874329.1"/>
</dbReference>
<accession>B0CQ08</accession>
<dbReference type="EMBL" id="DS547091">
    <property type="protein sequence ID" value="EDR16156.1"/>
    <property type="molecule type" value="Genomic_DNA"/>
</dbReference>
<reference evidence="1 2" key="1">
    <citation type="journal article" date="2008" name="Nature">
        <title>The genome of Laccaria bicolor provides insights into mycorrhizal symbiosis.</title>
        <authorList>
            <person name="Martin F."/>
            <person name="Aerts A."/>
            <person name="Ahren D."/>
            <person name="Brun A."/>
            <person name="Danchin E.G.J."/>
            <person name="Duchaussoy F."/>
            <person name="Gibon J."/>
            <person name="Kohler A."/>
            <person name="Lindquist E."/>
            <person name="Pereda V."/>
            <person name="Salamov A."/>
            <person name="Shapiro H.J."/>
            <person name="Wuyts J."/>
            <person name="Blaudez D."/>
            <person name="Buee M."/>
            <person name="Brokstein P."/>
            <person name="Canbaeck B."/>
            <person name="Cohen D."/>
            <person name="Courty P.E."/>
            <person name="Coutinho P.M."/>
            <person name="Delaruelle C."/>
            <person name="Detter J.C."/>
            <person name="Deveau A."/>
            <person name="DiFazio S."/>
            <person name="Duplessis S."/>
            <person name="Fraissinet-Tachet L."/>
            <person name="Lucic E."/>
            <person name="Frey-Klett P."/>
            <person name="Fourrey C."/>
            <person name="Feussner I."/>
            <person name="Gay G."/>
            <person name="Grimwood J."/>
            <person name="Hoegger P.J."/>
            <person name="Jain P."/>
            <person name="Kilaru S."/>
            <person name="Labbe J."/>
            <person name="Lin Y.C."/>
            <person name="Legue V."/>
            <person name="Le Tacon F."/>
            <person name="Marmeisse R."/>
            <person name="Melayah D."/>
            <person name="Montanini B."/>
            <person name="Muratet M."/>
            <person name="Nehls U."/>
            <person name="Niculita-Hirzel H."/>
            <person name="Oudot-Le Secq M.P."/>
            <person name="Peter M."/>
            <person name="Quesneville H."/>
            <person name="Rajashekar B."/>
            <person name="Reich M."/>
            <person name="Rouhier N."/>
            <person name="Schmutz J."/>
            <person name="Yin T."/>
            <person name="Chalot M."/>
            <person name="Henrissat B."/>
            <person name="Kuees U."/>
            <person name="Lucas S."/>
            <person name="Van de Peer Y."/>
            <person name="Podila G.K."/>
            <person name="Polle A."/>
            <person name="Pukkila P.J."/>
            <person name="Richardson P.M."/>
            <person name="Rouze P."/>
            <person name="Sanders I.R."/>
            <person name="Stajich J.E."/>
            <person name="Tunlid A."/>
            <person name="Tuskan G."/>
            <person name="Grigoriev I.V."/>
        </authorList>
    </citation>
    <scope>NUCLEOTIDE SEQUENCE [LARGE SCALE GENOMIC DNA]</scope>
    <source>
        <strain evidence="2">S238N-H82 / ATCC MYA-4686</strain>
    </source>
</reference>
<proteinExistence type="predicted"/>
<dbReference type="AlphaFoldDB" id="B0CQ08"/>
<dbReference type="HOGENOM" id="CLU_035624_1_0_1"/>
<evidence type="ECO:0000313" key="1">
    <source>
        <dbReference type="EMBL" id="EDR16156.1"/>
    </source>
</evidence>
<gene>
    <name evidence="1" type="ORF">LACBIDRAFT_321388</name>
</gene>
<dbReference type="OrthoDB" id="2788229at2759"/>
<name>B0CQ08_LACBS</name>
<organism evidence="2">
    <name type="scientific">Laccaria bicolor (strain S238N-H82 / ATCC MYA-4686)</name>
    <name type="common">Bicoloured deceiver</name>
    <name type="synonym">Laccaria laccata var. bicolor</name>
    <dbReference type="NCBI Taxonomy" id="486041"/>
    <lineage>
        <taxon>Eukaryota</taxon>
        <taxon>Fungi</taxon>
        <taxon>Dikarya</taxon>
        <taxon>Basidiomycota</taxon>
        <taxon>Agaricomycotina</taxon>
        <taxon>Agaricomycetes</taxon>
        <taxon>Agaricomycetidae</taxon>
        <taxon>Agaricales</taxon>
        <taxon>Agaricineae</taxon>
        <taxon>Hydnangiaceae</taxon>
        <taxon>Laccaria</taxon>
    </lineage>
</organism>
<dbReference type="Proteomes" id="UP000001194">
    <property type="component" value="Unassembled WGS sequence"/>
</dbReference>
<evidence type="ECO:0000313" key="2">
    <source>
        <dbReference type="Proteomes" id="UP000001194"/>
    </source>
</evidence>
<dbReference type="KEGG" id="lbc:LACBIDRAFT_321388"/>
<protein>
    <submittedName>
        <fullName evidence="1">Predicted protein</fullName>
    </submittedName>
</protein>
<dbReference type="InParanoid" id="B0CQ08"/>
<dbReference type="GeneID" id="6068994"/>